<comment type="caution">
    <text evidence="1">The sequence shown here is derived from an EMBL/GenBank/DDBJ whole genome shotgun (WGS) entry which is preliminary data.</text>
</comment>
<dbReference type="Proteomes" id="UP001347796">
    <property type="component" value="Unassembled WGS sequence"/>
</dbReference>
<dbReference type="AlphaFoldDB" id="A0AAN8JZV5"/>
<sequence length="338" mass="38725">MSGFSIDKGEKCPHSVSTSNHHWYSNVHVLLSLRLLQVCNPIKILLMLMLILVSPVKTDSLFEWKKTTNPVISTVRQRIALKWIYKSKQPVNSMIFTRFRNSSDTKVPVGEWTKEGGFKPDPFISTELTLIAVDKSEQNEKKVSLILENPIHIDYGLQYNCEVNGGEVPGNNLSIELIALRPIWTHTEVEKHAILRKDVTFRWEYKYPYKAIVVFISRENNSEMIEVGYWYQGDFTDLGQFNNRVDVRKTPYENQTGEMIRVTLQNVSVEDYGWEYICQLTLGDGEQLLTRTVLKEEEVKPNFVTPRTDSRTSAATKSPVGYSTVILLVIATSIISQD</sequence>
<accession>A0AAN8JZV5</accession>
<gene>
    <name evidence="1" type="ORF">SNE40_006187</name>
</gene>
<proteinExistence type="predicted"/>
<dbReference type="EMBL" id="JAZGQO010000005">
    <property type="protein sequence ID" value="KAK6186931.1"/>
    <property type="molecule type" value="Genomic_DNA"/>
</dbReference>
<reference evidence="1 2" key="1">
    <citation type="submission" date="2024-01" db="EMBL/GenBank/DDBJ databases">
        <title>The genome of the rayed Mediterranean limpet Patella caerulea (Linnaeus, 1758).</title>
        <authorList>
            <person name="Anh-Thu Weber A."/>
            <person name="Halstead-Nussloch G."/>
        </authorList>
    </citation>
    <scope>NUCLEOTIDE SEQUENCE [LARGE SCALE GENOMIC DNA]</scope>
    <source>
        <strain evidence="1">AATW-2023a</strain>
        <tissue evidence="1">Whole specimen</tissue>
    </source>
</reference>
<organism evidence="1 2">
    <name type="scientific">Patella caerulea</name>
    <name type="common">Rayed Mediterranean limpet</name>
    <dbReference type="NCBI Taxonomy" id="87958"/>
    <lineage>
        <taxon>Eukaryota</taxon>
        <taxon>Metazoa</taxon>
        <taxon>Spiralia</taxon>
        <taxon>Lophotrochozoa</taxon>
        <taxon>Mollusca</taxon>
        <taxon>Gastropoda</taxon>
        <taxon>Patellogastropoda</taxon>
        <taxon>Patelloidea</taxon>
        <taxon>Patellidae</taxon>
        <taxon>Patella</taxon>
    </lineage>
</organism>
<name>A0AAN8JZV5_PATCE</name>
<keyword evidence="2" id="KW-1185">Reference proteome</keyword>
<evidence type="ECO:0000313" key="2">
    <source>
        <dbReference type="Proteomes" id="UP001347796"/>
    </source>
</evidence>
<protein>
    <submittedName>
        <fullName evidence="1">Uncharacterized protein</fullName>
    </submittedName>
</protein>
<evidence type="ECO:0000313" key="1">
    <source>
        <dbReference type="EMBL" id="KAK6186931.1"/>
    </source>
</evidence>